<name>A0A9P0P019_ACAOB</name>
<dbReference type="Proteomes" id="UP001152888">
    <property type="component" value="Unassembled WGS sequence"/>
</dbReference>
<accession>A0A9P0P019</accession>
<sequence>MSLREPKRQCREITNQVTRDLNTSSLFGDTKNGYCSCPPFECICSYQQPTPATPQQFPSSPTSYPHPLPESYWTQDPSHPQVYHYTDAVPSTPHQYDFNTINTELFQPEEIFSMEQPIKQDLAQSDSARSPPTLLDLGSGTIHREFKSEDYWNGALGNILVNDDSNNSSNSRFNVNQSPLLNNNLPQVDQNVYPGTKIDIENQYSMSKIPLYQHPENPYKSFEAQYFLEDKAFQNCEIYQTPKTYHTKGSSQDEYIDLGQFGEYNSYLNSYDPSKVSSDVFTDLDFRINSSCMTSLANNVHSSYSQESFDVMSHQ</sequence>
<dbReference type="OrthoDB" id="6241117at2759"/>
<proteinExistence type="predicted"/>
<evidence type="ECO:0000313" key="2">
    <source>
        <dbReference type="Proteomes" id="UP001152888"/>
    </source>
</evidence>
<keyword evidence="2" id="KW-1185">Reference proteome</keyword>
<gene>
    <name evidence="1" type="ORF">ACAOBT_LOCUS6499</name>
</gene>
<dbReference type="EMBL" id="CAKOFQ010006728">
    <property type="protein sequence ID" value="CAH1965763.1"/>
    <property type="molecule type" value="Genomic_DNA"/>
</dbReference>
<protein>
    <submittedName>
        <fullName evidence="1">Uncharacterized protein</fullName>
    </submittedName>
</protein>
<reference evidence="1" key="1">
    <citation type="submission" date="2022-03" db="EMBL/GenBank/DDBJ databases">
        <authorList>
            <person name="Sayadi A."/>
        </authorList>
    </citation>
    <scope>NUCLEOTIDE SEQUENCE</scope>
</reference>
<evidence type="ECO:0000313" key="1">
    <source>
        <dbReference type="EMBL" id="CAH1965763.1"/>
    </source>
</evidence>
<organism evidence="1 2">
    <name type="scientific">Acanthoscelides obtectus</name>
    <name type="common">Bean weevil</name>
    <name type="synonym">Bruchus obtectus</name>
    <dbReference type="NCBI Taxonomy" id="200917"/>
    <lineage>
        <taxon>Eukaryota</taxon>
        <taxon>Metazoa</taxon>
        <taxon>Ecdysozoa</taxon>
        <taxon>Arthropoda</taxon>
        <taxon>Hexapoda</taxon>
        <taxon>Insecta</taxon>
        <taxon>Pterygota</taxon>
        <taxon>Neoptera</taxon>
        <taxon>Endopterygota</taxon>
        <taxon>Coleoptera</taxon>
        <taxon>Polyphaga</taxon>
        <taxon>Cucujiformia</taxon>
        <taxon>Chrysomeloidea</taxon>
        <taxon>Chrysomelidae</taxon>
        <taxon>Bruchinae</taxon>
        <taxon>Bruchini</taxon>
        <taxon>Acanthoscelides</taxon>
    </lineage>
</organism>
<comment type="caution">
    <text evidence="1">The sequence shown here is derived from an EMBL/GenBank/DDBJ whole genome shotgun (WGS) entry which is preliminary data.</text>
</comment>
<dbReference type="AlphaFoldDB" id="A0A9P0P019"/>